<evidence type="ECO:0000256" key="7">
    <source>
        <dbReference type="PIRSR" id="PIRSR601273-2"/>
    </source>
</evidence>
<protein>
    <submittedName>
        <fullName evidence="9">Aromatic amino acid hydroxylase</fullName>
    </submittedName>
</protein>
<evidence type="ECO:0000313" key="9">
    <source>
        <dbReference type="EMBL" id="RPJ65152.1"/>
    </source>
</evidence>
<dbReference type="AlphaFoldDB" id="A0A3N5XWQ7"/>
<dbReference type="InterPro" id="IPR001273">
    <property type="entry name" value="ArAA_hydroxylase"/>
</dbReference>
<comment type="cofactor">
    <cofactor evidence="1 7">
        <name>Fe(2+)</name>
        <dbReference type="ChEBI" id="CHEBI:29033"/>
    </cofactor>
</comment>
<keyword evidence="10" id="KW-1185">Reference proteome</keyword>
<evidence type="ECO:0000313" key="10">
    <source>
        <dbReference type="Proteomes" id="UP000275281"/>
    </source>
</evidence>
<evidence type="ECO:0000256" key="1">
    <source>
        <dbReference type="ARBA" id="ARBA00001954"/>
    </source>
</evidence>
<feature type="binding site" evidence="7">
    <location>
        <position position="132"/>
    </location>
    <ligand>
        <name>Fe cation</name>
        <dbReference type="ChEBI" id="CHEBI:24875"/>
    </ligand>
</feature>
<dbReference type="InterPro" id="IPR036329">
    <property type="entry name" value="Aro-AA_hydroxylase_C_sf"/>
</dbReference>
<dbReference type="PROSITE" id="PS51410">
    <property type="entry name" value="BH4_AAA_HYDROXYL_2"/>
    <property type="match status" value="1"/>
</dbReference>
<evidence type="ECO:0000256" key="6">
    <source>
        <dbReference type="ARBA" id="ARBA00023033"/>
    </source>
</evidence>
<evidence type="ECO:0000259" key="8">
    <source>
        <dbReference type="PROSITE" id="PS51410"/>
    </source>
</evidence>
<keyword evidence="6" id="KW-0503">Monooxygenase</keyword>
<reference evidence="9 10" key="1">
    <citation type="submission" date="2018-11" db="EMBL/GenBank/DDBJ databases">
        <authorList>
            <person name="Ye M.-Q."/>
            <person name="Du Z.-J."/>
        </authorList>
    </citation>
    <scope>NUCLEOTIDE SEQUENCE [LARGE SCALE GENOMIC DNA]</scope>
    <source>
        <strain evidence="9 10">U0105</strain>
    </source>
</reference>
<dbReference type="Proteomes" id="UP000275281">
    <property type="component" value="Unassembled WGS sequence"/>
</dbReference>
<dbReference type="InterPro" id="IPR036951">
    <property type="entry name" value="ArAA_hydroxylase_sf"/>
</dbReference>
<dbReference type="PANTHER" id="PTHR11473:SF24">
    <property type="entry name" value="PHENYLALANINE-4-HYDROXYLASE"/>
    <property type="match status" value="1"/>
</dbReference>
<dbReference type="PANTHER" id="PTHR11473">
    <property type="entry name" value="AROMATIC AMINO ACID HYDROXYLASE"/>
    <property type="match status" value="1"/>
</dbReference>
<dbReference type="EMBL" id="RPOK01000006">
    <property type="protein sequence ID" value="RPJ65152.1"/>
    <property type="molecule type" value="Genomic_DNA"/>
</dbReference>
<keyword evidence="4" id="KW-0560">Oxidoreductase</keyword>
<evidence type="ECO:0000256" key="3">
    <source>
        <dbReference type="ARBA" id="ARBA00022723"/>
    </source>
</evidence>
<proteinExistence type="inferred from homology"/>
<dbReference type="NCBIfam" id="NF010657">
    <property type="entry name" value="PRK14056.1"/>
    <property type="match status" value="1"/>
</dbReference>
<keyword evidence="5 7" id="KW-0408">Iron</keyword>
<dbReference type="Gene3D" id="1.10.800.10">
    <property type="entry name" value="Aromatic amino acid hydroxylase"/>
    <property type="match status" value="1"/>
</dbReference>
<dbReference type="InterPro" id="IPR019774">
    <property type="entry name" value="Aromatic-AA_hydroxylase_C"/>
</dbReference>
<dbReference type="SUPFAM" id="SSF56534">
    <property type="entry name" value="Aromatic aminoacid monoxygenases, catalytic and oligomerization domains"/>
    <property type="match status" value="1"/>
</dbReference>
<evidence type="ECO:0000256" key="5">
    <source>
        <dbReference type="ARBA" id="ARBA00023004"/>
    </source>
</evidence>
<feature type="domain" description="Biopterin-dependent aromatic amino acid hydroxylase family profile" evidence="8">
    <location>
        <begin position="1"/>
        <end position="347"/>
    </location>
</feature>
<organism evidence="9 10">
    <name type="scientific">Alteromonas sediminis</name>
    <dbReference type="NCBI Taxonomy" id="2259342"/>
    <lineage>
        <taxon>Bacteria</taxon>
        <taxon>Pseudomonadati</taxon>
        <taxon>Pseudomonadota</taxon>
        <taxon>Gammaproteobacteria</taxon>
        <taxon>Alteromonadales</taxon>
        <taxon>Alteromonadaceae</taxon>
        <taxon>Alteromonas/Salinimonas group</taxon>
        <taxon>Alteromonas</taxon>
    </lineage>
</organism>
<name>A0A3N5XWQ7_9ALTE</name>
<comment type="caution">
    <text evidence="9">The sequence shown here is derived from an EMBL/GenBank/DDBJ whole genome shotgun (WGS) entry which is preliminary data.</text>
</comment>
<feature type="binding site" evidence="7">
    <location>
        <position position="219"/>
    </location>
    <ligand>
        <name>Fe cation</name>
        <dbReference type="ChEBI" id="CHEBI:24875"/>
    </ligand>
</feature>
<feature type="binding site" evidence="7">
    <location>
        <position position="127"/>
    </location>
    <ligand>
        <name>Fe cation</name>
        <dbReference type="ChEBI" id="CHEBI:24875"/>
    </ligand>
</feature>
<accession>A0A3N5XWQ7</accession>
<dbReference type="GO" id="GO:0016714">
    <property type="term" value="F:oxidoreductase activity, acting on paired donors, with incorporation or reduction of molecular oxygen, reduced pteridine as one donor, and incorporation of one atom of oxygen"/>
    <property type="evidence" value="ECO:0007669"/>
    <property type="project" value="InterPro"/>
</dbReference>
<gene>
    <name evidence="9" type="ORF">DRW07_16595</name>
</gene>
<sequence length="585" mass="65231">MSQQQVIDSLPVHLRPFVAKQDYAMYTPRDQAIWRFLLYQLVENLTETAHPLYLDGLKGTGISTEYIPKIEEMNARLERIGWRACVVDGFIPPAIFIEFLAHRVLVVAVDIRSIDHMLYTPAPDIIHESAGHAPFIIDVDYAEYLERVGDFGRRVIANRGDIETYEAIRSLSIVKESPLATNEEIAASEAALNACIEKYKDDKPSESTLLSRLQWWTTEYGLVGEVDNYKIYGAGLLSSLGESVNCLDDKKVKKIPLTIDAIATTYDITNEQPQLFVAKNCRHLSQIAEEFARSTCFFKGGAESVRVAIDAETVNTAVYNSGLEVSGVFSAVKTDATGSLTYINTTGPTQLAYKEKELRGHGTDYHAHGFGSPVGKVQAMDRCLSLYSIDDLKLFDIEVGKPVVLEFLSGITVKGLLTSIYRRDGKNLLFTFEDCTVKNLAGDVLFSPDWGTFDMAVGEEIVSVYGGSADQAAFPLYKEPSNKATMSVDYDEDTKTLFTYYQNIRELRNDSGNSASQVNDLCKQILASTHDEWLLLFELAELCQMKGVDFAAVRQKLNLQETSAEGQKKQLLAYAFSRIDNWGTQ</sequence>
<dbReference type="GO" id="GO:0005506">
    <property type="term" value="F:iron ion binding"/>
    <property type="evidence" value="ECO:0007669"/>
    <property type="project" value="InterPro"/>
</dbReference>
<comment type="similarity">
    <text evidence="2">Belongs to the biopterin-dependent aromatic amino acid hydroxylase family.</text>
</comment>
<evidence type="ECO:0000256" key="2">
    <source>
        <dbReference type="ARBA" id="ARBA00009712"/>
    </source>
</evidence>
<dbReference type="GO" id="GO:0009072">
    <property type="term" value="P:aromatic amino acid metabolic process"/>
    <property type="evidence" value="ECO:0007669"/>
    <property type="project" value="InterPro"/>
</dbReference>
<dbReference type="Pfam" id="PF00351">
    <property type="entry name" value="Biopterin_H"/>
    <property type="match status" value="2"/>
</dbReference>
<dbReference type="OrthoDB" id="9780502at2"/>
<evidence type="ECO:0000256" key="4">
    <source>
        <dbReference type="ARBA" id="ARBA00023002"/>
    </source>
</evidence>
<keyword evidence="3 7" id="KW-0479">Metal-binding</keyword>